<dbReference type="Proteomes" id="UP000255508">
    <property type="component" value="Unassembled WGS sequence"/>
</dbReference>
<comment type="caution">
    <text evidence="13">The sequence shown here is derived from an EMBL/GenBank/DDBJ whole genome shotgun (WGS) entry which is preliminary data.</text>
</comment>
<dbReference type="Pfam" id="PF00809">
    <property type="entry name" value="Pterin_bind"/>
    <property type="match status" value="1"/>
</dbReference>
<evidence type="ECO:0000313" key="14">
    <source>
        <dbReference type="Proteomes" id="UP000255508"/>
    </source>
</evidence>
<dbReference type="PROSITE" id="PS00793">
    <property type="entry name" value="DHPS_2"/>
    <property type="match status" value="1"/>
</dbReference>
<dbReference type="InterPro" id="IPR000489">
    <property type="entry name" value="Pterin-binding_dom"/>
</dbReference>
<evidence type="ECO:0000256" key="2">
    <source>
        <dbReference type="ARBA" id="ARBA00001946"/>
    </source>
</evidence>
<evidence type="ECO:0000256" key="8">
    <source>
        <dbReference type="ARBA" id="ARBA00022723"/>
    </source>
</evidence>
<dbReference type="InterPro" id="IPR006390">
    <property type="entry name" value="DHP_synth_dom"/>
</dbReference>
<comment type="catalytic activity">
    <reaction evidence="1">
        <text>(7,8-dihydropterin-6-yl)methyl diphosphate + 4-aminobenzoate = 7,8-dihydropteroate + diphosphate</text>
        <dbReference type="Rhea" id="RHEA:19949"/>
        <dbReference type="ChEBI" id="CHEBI:17836"/>
        <dbReference type="ChEBI" id="CHEBI:17839"/>
        <dbReference type="ChEBI" id="CHEBI:33019"/>
        <dbReference type="ChEBI" id="CHEBI:72950"/>
        <dbReference type="EC" id="2.5.1.15"/>
    </reaction>
</comment>
<dbReference type="PANTHER" id="PTHR20941:SF1">
    <property type="entry name" value="FOLIC ACID SYNTHESIS PROTEIN FOL1"/>
    <property type="match status" value="1"/>
</dbReference>
<proteinExistence type="inferred from homology"/>
<dbReference type="InterPro" id="IPR045031">
    <property type="entry name" value="DHP_synth-like"/>
</dbReference>
<dbReference type="GO" id="GO:0005829">
    <property type="term" value="C:cytosol"/>
    <property type="evidence" value="ECO:0007669"/>
    <property type="project" value="TreeGrafter"/>
</dbReference>
<dbReference type="NCBIfam" id="TIGR01496">
    <property type="entry name" value="DHPS"/>
    <property type="match status" value="1"/>
</dbReference>
<protein>
    <recommendedName>
        <fullName evidence="6">Dihydropteroate synthase</fullName>
        <ecNumber evidence="5">2.5.1.15</ecNumber>
    </recommendedName>
    <alternativeName>
        <fullName evidence="11">Dihydropteroate pyrophosphorylase</fullName>
    </alternativeName>
</protein>
<dbReference type="PANTHER" id="PTHR20941">
    <property type="entry name" value="FOLATE SYNTHESIS PROTEINS"/>
    <property type="match status" value="1"/>
</dbReference>
<comment type="similarity">
    <text evidence="4">Belongs to the DHPS family.</text>
</comment>
<keyword evidence="9" id="KW-0460">Magnesium</keyword>
<organism evidence="13 14">
    <name type="scientific">endosymbiont of Lamellibrachia luymesi</name>
    <dbReference type="NCBI Taxonomy" id="2200907"/>
    <lineage>
        <taxon>Bacteria</taxon>
        <taxon>Pseudomonadati</taxon>
        <taxon>Pseudomonadota</taxon>
        <taxon>Gammaproteobacteria</taxon>
        <taxon>sulfur-oxidizing symbionts</taxon>
    </lineage>
</organism>
<evidence type="ECO:0000256" key="1">
    <source>
        <dbReference type="ARBA" id="ARBA00000012"/>
    </source>
</evidence>
<name>A0A370DZP8_9GAMM</name>
<evidence type="ECO:0000256" key="11">
    <source>
        <dbReference type="ARBA" id="ARBA00030193"/>
    </source>
</evidence>
<evidence type="ECO:0000313" key="13">
    <source>
        <dbReference type="EMBL" id="RDH91505.1"/>
    </source>
</evidence>
<evidence type="ECO:0000256" key="3">
    <source>
        <dbReference type="ARBA" id="ARBA00004763"/>
    </source>
</evidence>
<evidence type="ECO:0000256" key="7">
    <source>
        <dbReference type="ARBA" id="ARBA00022679"/>
    </source>
</evidence>
<dbReference type="FunFam" id="3.20.20.20:FF:000006">
    <property type="entry name" value="Dihydropteroate synthase"/>
    <property type="match status" value="1"/>
</dbReference>
<comment type="pathway">
    <text evidence="3">Cofactor biosynthesis; tetrahydrofolate biosynthesis; 7,8-dihydrofolate from 2-amino-4-hydroxy-6-hydroxymethyl-7,8-dihydropteridine diphosphate and 4-aminobenzoate: step 1/2.</text>
</comment>
<accession>A0A370DZP8</accession>
<dbReference type="GO" id="GO:0046654">
    <property type="term" value="P:tetrahydrofolate biosynthetic process"/>
    <property type="evidence" value="ECO:0007669"/>
    <property type="project" value="TreeGrafter"/>
</dbReference>
<dbReference type="GO" id="GO:0004156">
    <property type="term" value="F:dihydropteroate synthase activity"/>
    <property type="evidence" value="ECO:0007669"/>
    <property type="project" value="UniProtKB-EC"/>
</dbReference>
<gene>
    <name evidence="13" type="primary">folP</name>
    <name evidence="13" type="ORF">DIZ79_05880</name>
</gene>
<keyword evidence="7" id="KW-0808">Transferase</keyword>
<dbReference type="PROSITE" id="PS50972">
    <property type="entry name" value="PTERIN_BINDING"/>
    <property type="match status" value="1"/>
</dbReference>
<reference evidence="13 14" key="1">
    <citation type="journal article" date="2018" name="ISME J.">
        <title>Endosymbiont genomes yield clues of tubeworm success.</title>
        <authorList>
            <person name="Li Y."/>
            <person name="Liles M.R."/>
            <person name="Halanych K.M."/>
        </authorList>
    </citation>
    <scope>NUCLEOTIDE SEQUENCE [LARGE SCALE GENOMIC DNA]</scope>
    <source>
        <strain evidence="13">A1422</strain>
    </source>
</reference>
<dbReference type="GO" id="GO:0046872">
    <property type="term" value="F:metal ion binding"/>
    <property type="evidence" value="ECO:0007669"/>
    <property type="project" value="UniProtKB-KW"/>
</dbReference>
<dbReference type="EMBL" id="QFXD01000112">
    <property type="protein sequence ID" value="RDH91505.1"/>
    <property type="molecule type" value="Genomic_DNA"/>
</dbReference>
<dbReference type="AlphaFoldDB" id="A0A370DZP8"/>
<dbReference type="CDD" id="cd00739">
    <property type="entry name" value="DHPS"/>
    <property type="match status" value="1"/>
</dbReference>
<evidence type="ECO:0000256" key="6">
    <source>
        <dbReference type="ARBA" id="ARBA00016919"/>
    </source>
</evidence>
<dbReference type="SUPFAM" id="SSF51717">
    <property type="entry name" value="Dihydropteroate synthetase-like"/>
    <property type="match status" value="1"/>
</dbReference>
<comment type="cofactor">
    <cofactor evidence="2">
        <name>Mg(2+)</name>
        <dbReference type="ChEBI" id="CHEBI:18420"/>
    </cofactor>
</comment>
<evidence type="ECO:0000256" key="4">
    <source>
        <dbReference type="ARBA" id="ARBA00009503"/>
    </source>
</evidence>
<sequence>MGILNVTPDSFSDGGRFTRTDPALRHALGMVEAGAAVVDIGGESTRPGASPVSEAQEIDRVVPLIGRLSRELDVPISIDTSKPAVMREAVAAGAGLINDVQALQAEGALEAAAELAVPVCLMHMRGEPRTMQAAPEYADVVANVRDFLAVRIKACRSAGIPLERLLVDPGFGFGKTLAHNLALLKNLSEFSALSVPLLVGISRKSMIGALLGDAPVDQRLYGSVAAAVLAATQGASIIRAHDVKATVDALRIAAAVME</sequence>
<evidence type="ECO:0000259" key="12">
    <source>
        <dbReference type="PROSITE" id="PS50972"/>
    </source>
</evidence>
<keyword evidence="10" id="KW-0289">Folate biosynthesis</keyword>
<dbReference type="InterPro" id="IPR011005">
    <property type="entry name" value="Dihydropteroate_synth-like_sf"/>
</dbReference>
<dbReference type="EC" id="2.5.1.15" evidence="5"/>
<dbReference type="Gene3D" id="3.20.20.20">
    <property type="entry name" value="Dihydropteroate synthase-like"/>
    <property type="match status" value="1"/>
</dbReference>
<evidence type="ECO:0000256" key="9">
    <source>
        <dbReference type="ARBA" id="ARBA00022842"/>
    </source>
</evidence>
<keyword evidence="8" id="KW-0479">Metal-binding</keyword>
<evidence type="ECO:0000256" key="5">
    <source>
        <dbReference type="ARBA" id="ARBA00012458"/>
    </source>
</evidence>
<evidence type="ECO:0000256" key="10">
    <source>
        <dbReference type="ARBA" id="ARBA00022909"/>
    </source>
</evidence>
<dbReference type="GO" id="GO:0046656">
    <property type="term" value="P:folic acid biosynthetic process"/>
    <property type="evidence" value="ECO:0007669"/>
    <property type="project" value="UniProtKB-KW"/>
</dbReference>
<feature type="domain" description="Pterin-binding" evidence="12">
    <location>
        <begin position="1"/>
        <end position="251"/>
    </location>
</feature>